<evidence type="ECO:0000256" key="5">
    <source>
        <dbReference type="ARBA" id="ARBA00023136"/>
    </source>
</evidence>
<evidence type="ECO:0000256" key="2">
    <source>
        <dbReference type="ARBA" id="ARBA00022475"/>
    </source>
</evidence>
<dbReference type="PANTHER" id="PTHR30213:SF1">
    <property type="entry name" value="INNER MEMBRANE PROTEIN YHJD"/>
    <property type="match status" value="1"/>
</dbReference>
<evidence type="ECO:0000256" key="1">
    <source>
        <dbReference type="ARBA" id="ARBA00004651"/>
    </source>
</evidence>
<comment type="caution">
    <text evidence="7">The sequence shown here is derived from an EMBL/GenBank/DDBJ whole genome shotgun (WGS) entry which is preliminary data.</text>
</comment>
<keyword evidence="8" id="KW-1185">Reference proteome</keyword>
<dbReference type="Pfam" id="PF03631">
    <property type="entry name" value="Virul_fac_BrkB"/>
    <property type="match status" value="1"/>
</dbReference>
<keyword evidence="5 6" id="KW-0472">Membrane</keyword>
<evidence type="ECO:0000313" key="8">
    <source>
        <dbReference type="Proteomes" id="UP001183202"/>
    </source>
</evidence>
<organism evidence="7 8">
    <name type="scientific">Pseudonocardia charpentierae</name>
    <dbReference type="NCBI Taxonomy" id="3075545"/>
    <lineage>
        <taxon>Bacteria</taxon>
        <taxon>Bacillati</taxon>
        <taxon>Actinomycetota</taxon>
        <taxon>Actinomycetes</taxon>
        <taxon>Pseudonocardiales</taxon>
        <taxon>Pseudonocardiaceae</taxon>
        <taxon>Pseudonocardia</taxon>
    </lineage>
</organism>
<dbReference type="PANTHER" id="PTHR30213">
    <property type="entry name" value="INNER MEMBRANE PROTEIN YHJD"/>
    <property type="match status" value="1"/>
</dbReference>
<comment type="subcellular location">
    <subcellularLocation>
        <location evidence="1">Cell membrane</location>
        <topology evidence="1">Multi-pass membrane protein</topology>
    </subcellularLocation>
</comment>
<feature type="transmembrane region" description="Helical" evidence="6">
    <location>
        <begin position="161"/>
        <end position="183"/>
    </location>
</feature>
<gene>
    <name evidence="7" type="ORF">RM445_12920</name>
</gene>
<keyword evidence="4 6" id="KW-1133">Transmembrane helix</keyword>
<feature type="transmembrane region" description="Helical" evidence="6">
    <location>
        <begin position="114"/>
        <end position="132"/>
    </location>
</feature>
<sequence length="370" mass="38596">MAVPLVDAVLQRRDRVRATTARLRARHEWLDHLSRTGERYFQQRGNHFAAAVTFFSVLTAVPLLMVGFGAAGYVLWLNPTLLDDLREAITDAVPGALSDAVIPFLDEAVAQRNAVAGLGLLAALWSGIWWTSNLREAVSAQWALPALRPTSVARFWHDLRVLVVLGVTLLGSISVSVLATGVLDVGLARLGLSDGSAGALVVTGAALVLGLGTGFLLFYWVLTRLPRTAVPRRGTVRAALVGAVGFEVLKQATALTIGSVSGTAGGAVFGPLLGLLLFLYLVARFALLLAAWAATARGNELPAEPTPDAEPASAVVAGPVVERAPVRTPAADVRPPSSGALGAGLGVALGVGVVLGVWLRTPRRGADSAR</sequence>
<dbReference type="RefSeq" id="WP_311556462.1">
    <property type="nucleotide sequence ID" value="NZ_JAVREJ010000007.1"/>
</dbReference>
<reference evidence="8" key="1">
    <citation type="submission" date="2023-07" db="EMBL/GenBank/DDBJ databases">
        <title>30 novel species of actinomycetes from the DSMZ collection.</title>
        <authorList>
            <person name="Nouioui I."/>
        </authorList>
    </citation>
    <scope>NUCLEOTIDE SEQUENCE [LARGE SCALE GENOMIC DNA]</scope>
    <source>
        <strain evidence="8">DSM 45834</strain>
    </source>
</reference>
<proteinExistence type="predicted"/>
<evidence type="ECO:0000256" key="4">
    <source>
        <dbReference type="ARBA" id="ARBA00022989"/>
    </source>
</evidence>
<dbReference type="EMBL" id="JAVREJ010000007">
    <property type="protein sequence ID" value="MDT0350428.1"/>
    <property type="molecule type" value="Genomic_DNA"/>
</dbReference>
<evidence type="ECO:0000256" key="3">
    <source>
        <dbReference type="ARBA" id="ARBA00022692"/>
    </source>
</evidence>
<dbReference type="InterPro" id="IPR017039">
    <property type="entry name" value="Virul_fac_BrkB"/>
</dbReference>
<accession>A0ABU2NAC7</accession>
<evidence type="ECO:0000256" key="6">
    <source>
        <dbReference type="SAM" id="Phobius"/>
    </source>
</evidence>
<name>A0ABU2NAC7_9PSEU</name>
<feature type="transmembrane region" description="Helical" evidence="6">
    <location>
        <begin position="195"/>
        <end position="222"/>
    </location>
</feature>
<keyword evidence="3 6" id="KW-0812">Transmembrane</keyword>
<dbReference type="Proteomes" id="UP001183202">
    <property type="component" value="Unassembled WGS sequence"/>
</dbReference>
<feature type="transmembrane region" description="Helical" evidence="6">
    <location>
        <begin position="339"/>
        <end position="359"/>
    </location>
</feature>
<protein>
    <submittedName>
        <fullName evidence="7">YhjD/YihY/BrkB family envelope integrity protein</fullName>
    </submittedName>
</protein>
<feature type="transmembrane region" description="Helical" evidence="6">
    <location>
        <begin position="48"/>
        <end position="76"/>
    </location>
</feature>
<evidence type="ECO:0000313" key="7">
    <source>
        <dbReference type="EMBL" id="MDT0350428.1"/>
    </source>
</evidence>
<keyword evidence="2" id="KW-1003">Cell membrane</keyword>